<evidence type="ECO:0000313" key="1">
    <source>
        <dbReference type="EMBL" id="CCD54539.1"/>
    </source>
</evidence>
<protein>
    <submittedName>
        <fullName evidence="1">Uncharacterized protein</fullName>
    </submittedName>
</protein>
<gene>
    <name evidence="1" type="ORF">BofuT4_uP125870.1</name>
</gene>
<name>G2YSE1_BOTF4</name>
<proteinExistence type="predicted"/>
<dbReference type="Proteomes" id="UP000008177">
    <property type="component" value="Unplaced contigs"/>
</dbReference>
<organism evidence="1 2">
    <name type="scientific">Botryotinia fuckeliana (strain T4)</name>
    <name type="common">Noble rot fungus</name>
    <name type="synonym">Botrytis cinerea</name>
    <dbReference type="NCBI Taxonomy" id="999810"/>
    <lineage>
        <taxon>Eukaryota</taxon>
        <taxon>Fungi</taxon>
        <taxon>Dikarya</taxon>
        <taxon>Ascomycota</taxon>
        <taxon>Pezizomycotina</taxon>
        <taxon>Leotiomycetes</taxon>
        <taxon>Helotiales</taxon>
        <taxon>Sclerotiniaceae</taxon>
        <taxon>Botrytis</taxon>
    </lineage>
</organism>
<dbReference type="AlphaFoldDB" id="G2YSE1"/>
<dbReference type="InParanoid" id="G2YSE1"/>
<accession>G2YSE1</accession>
<reference evidence="2" key="1">
    <citation type="journal article" date="2011" name="PLoS Genet.">
        <title>Genomic analysis of the necrotrophic fungal pathogens Sclerotinia sclerotiorum and Botrytis cinerea.</title>
        <authorList>
            <person name="Amselem J."/>
            <person name="Cuomo C.A."/>
            <person name="van Kan J.A."/>
            <person name="Viaud M."/>
            <person name="Benito E.P."/>
            <person name="Couloux A."/>
            <person name="Coutinho P.M."/>
            <person name="de Vries R.P."/>
            <person name="Dyer P.S."/>
            <person name="Fillinger S."/>
            <person name="Fournier E."/>
            <person name="Gout L."/>
            <person name="Hahn M."/>
            <person name="Kohn L."/>
            <person name="Lapalu N."/>
            <person name="Plummer K.M."/>
            <person name="Pradier J.M."/>
            <person name="Quevillon E."/>
            <person name="Sharon A."/>
            <person name="Simon A."/>
            <person name="ten Have A."/>
            <person name="Tudzynski B."/>
            <person name="Tudzynski P."/>
            <person name="Wincker P."/>
            <person name="Andrew M."/>
            <person name="Anthouard V."/>
            <person name="Beever R.E."/>
            <person name="Beffa R."/>
            <person name="Benoit I."/>
            <person name="Bouzid O."/>
            <person name="Brault B."/>
            <person name="Chen Z."/>
            <person name="Choquer M."/>
            <person name="Collemare J."/>
            <person name="Cotton P."/>
            <person name="Danchin E.G."/>
            <person name="Da Silva C."/>
            <person name="Gautier A."/>
            <person name="Giraud C."/>
            <person name="Giraud T."/>
            <person name="Gonzalez C."/>
            <person name="Grossetete S."/>
            <person name="Guldener U."/>
            <person name="Henrissat B."/>
            <person name="Howlett B.J."/>
            <person name="Kodira C."/>
            <person name="Kretschmer M."/>
            <person name="Lappartient A."/>
            <person name="Leroch M."/>
            <person name="Levis C."/>
            <person name="Mauceli E."/>
            <person name="Neuveglise C."/>
            <person name="Oeser B."/>
            <person name="Pearson M."/>
            <person name="Poulain J."/>
            <person name="Poussereau N."/>
            <person name="Quesneville H."/>
            <person name="Rascle C."/>
            <person name="Schumacher J."/>
            <person name="Segurens B."/>
            <person name="Sexton A."/>
            <person name="Silva E."/>
            <person name="Sirven C."/>
            <person name="Soanes D.M."/>
            <person name="Talbot N.J."/>
            <person name="Templeton M."/>
            <person name="Yandava C."/>
            <person name="Yarden O."/>
            <person name="Zeng Q."/>
            <person name="Rollins J.A."/>
            <person name="Lebrun M.H."/>
            <person name="Dickman M."/>
        </authorList>
    </citation>
    <scope>NUCLEOTIDE SEQUENCE [LARGE SCALE GENOMIC DNA]</scope>
    <source>
        <strain evidence="2">T4</strain>
    </source>
</reference>
<dbReference type="HOGENOM" id="CLU_3013976_0_0_1"/>
<sequence>MSTIPVPTLTTNLSSAKRLRPRVSPRTACKTPWIVKDKLKKPLDDHVTSSTSSHHL</sequence>
<evidence type="ECO:0000313" key="2">
    <source>
        <dbReference type="Proteomes" id="UP000008177"/>
    </source>
</evidence>
<dbReference type="EMBL" id="FQ790351">
    <property type="protein sequence ID" value="CCD54539.1"/>
    <property type="molecule type" value="Genomic_DNA"/>
</dbReference>